<gene>
    <name evidence="1" type="ORF">GCM10011575_38510</name>
</gene>
<keyword evidence="2" id="KW-1185">Reference proteome</keyword>
<protein>
    <submittedName>
        <fullName evidence="1">Uncharacterized protein</fullName>
    </submittedName>
</protein>
<evidence type="ECO:0000313" key="2">
    <source>
        <dbReference type="Proteomes" id="UP000613840"/>
    </source>
</evidence>
<evidence type="ECO:0000313" key="1">
    <source>
        <dbReference type="EMBL" id="GGL76666.1"/>
    </source>
</evidence>
<accession>A0A917SF80</accession>
<comment type="caution">
    <text evidence="1">The sequence shown here is derived from an EMBL/GenBank/DDBJ whole genome shotgun (WGS) entry which is preliminary data.</text>
</comment>
<reference evidence="1" key="2">
    <citation type="submission" date="2020-09" db="EMBL/GenBank/DDBJ databases">
        <authorList>
            <person name="Sun Q."/>
            <person name="Zhou Y."/>
        </authorList>
    </citation>
    <scope>NUCLEOTIDE SEQUENCE</scope>
    <source>
        <strain evidence="1">CGMCC 4.7306</strain>
    </source>
</reference>
<reference evidence="1" key="1">
    <citation type="journal article" date="2014" name="Int. J. Syst. Evol. Microbiol.">
        <title>Complete genome sequence of Corynebacterium casei LMG S-19264T (=DSM 44701T), isolated from a smear-ripened cheese.</title>
        <authorList>
            <consortium name="US DOE Joint Genome Institute (JGI-PGF)"/>
            <person name="Walter F."/>
            <person name="Albersmeier A."/>
            <person name="Kalinowski J."/>
            <person name="Ruckert C."/>
        </authorList>
    </citation>
    <scope>NUCLEOTIDE SEQUENCE</scope>
    <source>
        <strain evidence="1">CGMCC 4.7306</strain>
    </source>
</reference>
<proteinExistence type="predicted"/>
<dbReference type="Proteomes" id="UP000613840">
    <property type="component" value="Unassembled WGS sequence"/>
</dbReference>
<dbReference type="EMBL" id="BMMZ01000011">
    <property type="protein sequence ID" value="GGL76666.1"/>
    <property type="molecule type" value="Genomic_DNA"/>
</dbReference>
<organism evidence="1 2">
    <name type="scientific">Microlunatus endophyticus</name>
    <dbReference type="NCBI Taxonomy" id="1716077"/>
    <lineage>
        <taxon>Bacteria</taxon>
        <taxon>Bacillati</taxon>
        <taxon>Actinomycetota</taxon>
        <taxon>Actinomycetes</taxon>
        <taxon>Propionibacteriales</taxon>
        <taxon>Propionibacteriaceae</taxon>
        <taxon>Microlunatus</taxon>
    </lineage>
</organism>
<sequence>MPPLTTVSLNDARGTCLPQADSWVPHRFFEGRDGEAFCLPRPRVVVESIQPEANARGECLECIPASDREGIGHREPRRVQIRNFAEGESAQVPPRGCGSSRKSSVNAVIPRRLPRTEFWQGVERLPGRGWQPVRRRRQAASVVSAILAACD</sequence>
<name>A0A917SF80_9ACTN</name>
<dbReference type="AlphaFoldDB" id="A0A917SF80"/>